<evidence type="ECO:0000256" key="3">
    <source>
        <dbReference type="ARBA" id="ARBA00023163"/>
    </source>
</evidence>
<sequence>MTTITGSDAAVAIGGILDQPPTLANVLRGGTRLTQRWQHGEFHASLPAMDTHVIMTYYGAAQNSSCHVDGKRGSGRTRPGSVTIIPEGQDGRWDVAGPIEVSHVYLSSQRLQEAARSLSSGISGVELIGRICFDDPVASRILEILSHEAASGDASSSLFADHALDLLCAQLIRGHSSQSAISTPPARKGLVDWQVRRVTDYMKDALDQEIRLDDLAGLLQMSRFHFCTAFRLATGQTPHEWLTALRIGQARHLLMTTELPVTSVGLAVGYQTPSSFAAAFRKVTGVAPSSLRRGR</sequence>
<comment type="caution">
    <text evidence="5">The sequence shown here is derived from an EMBL/GenBank/DDBJ whole genome shotgun (WGS) entry which is preliminary data.</text>
</comment>
<dbReference type="GO" id="GO:0043565">
    <property type="term" value="F:sequence-specific DNA binding"/>
    <property type="evidence" value="ECO:0007669"/>
    <property type="project" value="InterPro"/>
</dbReference>
<protein>
    <submittedName>
        <fullName evidence="5">AraC family transcriptional regulator</fullName>
    </submittedName>
</protein>
<keyword evidence="3" id="KW-0804">Transcription</keyword>
<dbReference type="InterPro" id="IPR050204">
    <property type="entry name" value="AraC_XylS_family_regulators"/>
</dbReference>
<dbReference type="InterPro" id="IPR009057">
    <property type="entry name" value="Homeodomain-like_sf"/>
</dbReference>
<dbReference type="PROSITE" id="PS00041">
    <property type="entry name" value="HTH_ARAC_FAMILY_1"/>
    <property type="match status" value="1"/>
</dbReference>
<dbReference type="PANTHER" id="PTHR46796:SF14">
    <property type="entry name" value="TRANSCRIPTIONAL REGULATORY PROTEIN"/>
    <property type="match status" value="1"/>
</dbReference>
<evidence type="ECO:0000259" key="4">
    <source>
        <dbReference type="PROSITE" id="PS01124"/>
    </source>
</evidence>
<dbReference type="SMART" id="SM00342">
    <property type="entry name" value="HTH_ARAC"/>
    <property type="match status" value="1"/>
</dbReference>
<feature type="domain" description="HTH araC/xylS-type" evidence="4">
    <location>
        <begin position="196"/>
        <end position="294"/>
    </location>
</feature>
<dbReference type="InterPro" id="IPR018060">
    <property type="entry name" value="HTH_AraC"/>
</dbReference>
<dbReference type="GO" id="GO:0003700">
    <property type="term" value="F:DNA-binding transcription factor activity"/>
    <property type="evidence" value="ECO:0007669"/>
    <property type="project" value="InterPro"/>
</dbReference>
<dbReference type="Pfam" id="PF12833">
    <property type="entry name" value="HTH_18"/>
    <property type="match status" value="1"/>
</dbReference>
<dbReference type="EMBL" id="JAOCDZ010000026">
    <property type="protein sequence ID" value="MDH0739531.1"/>
    <property type="molecule type" value="Genomic_DNA"/>
</dbReference>
<dbReference type="SUPFAM" id="SSF46689">
    <property type="entry name" value="Homeodomain-like"/>
    <property type="match status" value="2"/>
</dbReference>
<dbReference type="PROSITE" id="PS01124">
    <property type="entry name" value="HTH_ARAC_FAMILY_2"/>
    <property type="match status" value="1"/>
</dbReference>
<name>A0AA42LU39_9BURK</name>
<gene>
    <name evidence="5" type="ORF">N5D93_27240</name>
</gene>
<evidence type="ECO:0000313" key="5">
    <source>
        <dbReference type="EMBL" id="MDH0739531.1"/>
    </source>
</evidence>
<dbReference type="Gene3D" id="1.10.10.60">
    <property type="entry name" value="Homeodomain-like"/>
    <property type="match status" value="2"/>
</dbReference>
<proteinExistence type="predicted"/>
<organism evidence="5 6">
    <name type="scientific">Achromobacter spanius</name>
    <dbReference type="NCBI Taxonomy" id="217203"/>
    <lineage>
        <taxon>Bacteria</taxon>
        <taxon>Pseudomonadati</taxon>
        <taxon>Pseudomonadota</taxon>
        <taxon>Betaproteobacteria</taxon>
        <taxon>Burkholderiales</taxon>
        <taxon>Alcaligenaceae</taxon>
        <taxon>Achromobacter</taxon>
    </lineage>
</organism>
<dbReference type="AlphaFoldDB" id="A0AA42LU39"/>
<dbReference type="Proteomes" id="UP001161094">
    <property type="component" value="Unassembled WGS sequence"/>
</dbReference>
<reference evidence="5" key="1">
    <citation type="submission" date="2022-09" db="EMBL/GenBank/DDBJ databases">
        <title>Intensive care unit water sources are persistently colonized with multi-drug resistant bacteria and are the site of extensive horizontal gene transfer of antibiotic resistance genes.</title>
        <authorList>
            <person name="Diorio-Toth L."/>
        </authorList>
    </citation>
    <scope>NUCLEOTIDE SEQUENCE</scope>
    <source>
        <strain evidence="5">GD03843</strain>
    </source>
</reference>
<evidence type="ECO:0000256" key="1">
    <source>
        <dbReference type="ARBA" id="ARBA00023015"/>
    </source>
</evidence>
<keyword evidence="2" id="KW-0238">DNA-binding</keyword>
<keyword evidence="1" id="KW-0805">Transcription regulation</keyword>
<dbReference type="InterPro" id="IPR018062">
    <property type="entry name" value="HTH_AraC-typ_CS"/>
</dbReference>
<dbReference type="RefSeq" id="WP_279997152.1">
    <property type="nucleotide sequence ID" value="NZ_JAOCDZ010000026.1"/>
</dbReference>
<evidence type="ECO:0000313" key="6">
    <source>
        <dbReference type="Proteomes" id="UP001161094"/>
    </source>
</evidence>
<accession>A0AA42LU39</accession>
<dbReference type="PANTHER" id="PTHR46796">
    <property type="entry name" value="HTH-TYPE TRANSCRIPTIONAL ACTIVATOR RHAS-RELATED"/>
    <property type="match status" value="1"/>
</dbReference>
<evidence type="ECO:0000256" key="2">
    <source>
        <dbReference type="ARBA" id="ARBA00023125"/>
    </source>
</evidence>